<dbReference type="EMBL" id="JAOPLV010000019">
    <property type="protein sequence ID" value="MDM5142632.1"/>
    <property type="molecule type" value="Genomic_DNA"/>
</dbReference>
<protein>
    <submittedName>
        <fullName evidence="1">Transcriptional regulator</fullName>
    </submittedName>
</protein>
<evidence type="ECO:0000313" key="1">
    <source>
        <dbReference type="EMBL" id="MDM5142632.1"/>
    </source>
</evidence>
<reference evidence="1" key="1">
    <citation type="submission" date="2023-08" db="EMBL/GenBank/DDBJ databases">
        <title>WGS of Aeromonas isolates.</title>
        <authorList>
            <person name="Lee H."/>
        </authorList>
    </citation>
    <scope>NUCLEOTIDE SEQUENCE</scope>
    <source>
        <strain evidence="1">SL22</strain>
    </source>
</reference>
<comment type="caution">
    <text evidence="1">The sequence shown here is derived from an EMBL/GenBank/DDBJ whole genome shotgun (WGS) entry which is preliminary data.</text>
</comment>
<name>A0AAW7IGI3_9GAMM</name>
<gene>
    <name evidence="1" type="ORF">OB959_23060</name>
</gene>
<dbReference type="RefSeq" id="WP_290023189.1">
    <property type="nucleotide sequence ID" value="NZ_JAOPLV010000019.1"/>
</dbReference>
<dbReference type="Gene3D" id="1.10.260.40">
    <property type="entry name" value="lambda repressor-like DNA-binding domains"/>
    <property type="match status" value="1"/>
</dbReference>
<dbReference type="AlphaFoldDB" id="A0AAW7IGI3"/>
<evidence type="ECO:0000313" key="2">
    <source>
        <dbReference type="Proteomes" id="UP001168216"/>
    </source>
</evidence>
<organism evidence="1 2">
    <name type="scientific">Aeromonas bestiarum</name>
    <dbReference type="NCBI Taxonomy" id="105751"/>
    <lineage>
        <taxon>Bacteria</taxon>
        <taxon>Pseudomonadati</taxon>
        <taxon>Pseudomonadota</taxon>
        <taxon>Gammaproteobacteria</taxon>
        <taxon>Aeromonadales</taxon>
        <taxon>Aeromonadaceae</taxon>
        <taxon>Aeromonas</taxon>
    </lineage>
</organism>
<dbReference type="InterPro" id="IPR010982">
    <property type="entry name" value="Lambda_DNA-bd_dom_sf"/>
</dbReference>
<dbReference type="Proteomes" id="UP001168216">
    <property type="component" value="Unassembled WGS sequence"/>
</dbReference>
<accession>A0AAW7IGI3</accession>
<proteinExistence type="predicted"/>
<sequence length="77" mass="8778">MSDLVNIPYGSLTGYELERMKMTLEVATKIFKNPRFRKYRDWFMFDEVSPEAGQIAPVLAHFGQDETGCLASDQKTG</sequence>
<dbReference type="GO" id="GO:0003677">
    <property type="term" value="F:DNA binding"/>
    <property type="evidence" value="ECO:0007669"/>
    <property type="project" value="InterPro"/>
</dbReference>